<dbReference type="InterPro" id="IPR015500">
    <property type="entry name" value="Peptidase_S8_subtilisin-rel"/>
</dbReference>
<evidence type="ECO:0000256" key="2">
    <source>
        <dbReference type="ARBA" id="ARBA00022670"/>
    </source>
</evidence>
<evidence type="ECO:0000256" key="1">
    <source>
        <dbReference type="ARBA" id="ARBA00011073"/>
    </source>
</evidence>
<comment type="similarity">
    <text evidence="1 5">Belongs to the peptidase S8 family.</text>
</comment>
<dbReference type="InterPro" id="IPR036852">
    <property type="entry name" value="Peptidase_S8/S53_dom_sf"/>
</dbReference>
<dbReference type="AlphaFoldDB" id="A0A1M5CIY9"/>
<dbReference type="GO" id="GO:0016485">
    <property type="term" value="P:protein processing"/>
    <property type="evidence" value="ECO:0007669"/>
    <property type="project" value="TreeGrafter"/>
</dbReference>
<feature type="signal peptide" evidence="6">
    <location>
        <begin position="1"/>
        <end position="25"/>
    </location>
</feature>
<name>A0A1M5CIY9_9FIRM</name>
<dbReference type="Pfam" id="PF22148">
    <property type="entry name" value="Fervidolysin_NPro-like"/>
    <property type="match status" value="1"/>
</dbReference>
<dbReference type="Pfam" id="PF00082">
    <property type="entry name" value="Peptidase_S8"/>
    <property type="match status" value="1"/>
</dbReference>
<keyword evidence="6" id="KW-0732">Signal</keyword>
<dbReference type="PROSITE" id="PS00137">
    <property type="entry name" value="SUBTILASE_HIS"/>
    <property type="match status" value="1"/>
</dbReference>
<reference evidence="10" key="1">
    <citation type="submission" date="2016-11" db="EMBL/GenBank/DDBJ databases">
        <authorList>
            <person name="Varghese N."/>
            <person name="Submissions S."/>
        </authorList>
    </citation>
    <scope>NUCLEOTIDE SEQUENCE [LARGE SCALE GENOMIC DNA]</scope>
    <source>
        <strain evidence="10">DSM 11792</strain>
    </source>
</reference>
<dbReference type="EMBL" id="FQUW01000038">
    <property type="protein sequence ID" value="SHF54656.1"/>
    <property type="molecule type" value="Genomic_DNA"/>
</dbReference>
<evidence type="ECO:0000313" key="10">
    <source>
        <dbReference type="Proteomes" id="UP000184196"/>
    </source>
</evidence>
<dbReference type="PANTHER" id="PTHR42884:SF14">
    <property type="entry name" value="NEUROENDOCRINE CONVERTASE 1"/>
    <property type="match status" value="1"/>
</dbReference>
<proteinExistence type="inferred from homology"/>
<dbReference type="Proteomes" id="UP000184196">
    <property type="component" value="Unassembled WGS sequence"/>
</dbReference>
<sequence length="229" mass="25017">MQKKLISILVIWGLMLLIFSTPVFASLTAVEHSGKNLPTNRLVVKFKAGTEKNLKEKAHMRHGGRVVDEILALDVQVVEVPAERVMEKVKEYQGEEVVEFAEPDFVATALEIPDDPCFYRQWDMHNTGQTGGLPDADIDAPEAWDITSGRPSIKIAILDSGIDQDHEDLADKIISNVNFTTSQSVDDFFGHGSHVAGIAAAAGNNNKGIAGTAYYGNRQLLDLRAGECV</sequence>
<protein>
    <submittedName>
        <fullName evidence="9">Subtilase family protein</fullName>
    </submittedName>
</protein>
<dbReference type="Gene3D" id="3.40.50.200">
    <property type="entry name" value="Peptidase S8/S53 domain"/>
    <property type="match status" value="1"/>
</dbReference>
<evidence type="ECO:0000259" key="7">
    <source>
        <dbReference type="Pfam" id="PF00082"/>
    </source>
</evidence>
<feature type="domain" description="Peptidase S8/S53" evidence="7">
    <location>
        <begin position="153"/>
        <end position="214"/>
    </location>
</feature>
<evidence type="ECO:0000313" key="9">
    <source>
        <dbReference type="EMBL" id="SHF54656.1"/>
    </source>
</evidence>
<evidence type="ECO:0000256" key="4">
    <source>
        <dbReference type="ARBA" id="ARBA00022825"/>
    </source>
</evidence>
<dbReference type="PANTHER" id="PTHR42884">
    <property type="entry name" value="PROPROTEIN CONVERTASE SUBTILISIN/KEXIN-RELATED"/>
    <property type="match status" value="1"/>
</dbReference>
<dbReference type="PROSITE" id="PS51892">
    <property type="entry name" value="SUBTILASE"/>
    <property type="match status" value="1"/>
</dbReference>
<keyword evidence="10" id="KW-1185">Reference proteome</keyword>
<dbReference type="RefSeq" id="WP_073166872.1">
    <property type="nucleotide sequence ID" value="NZ_FQUW01000038.1"/>
</dbReference>
<keyword evidence="3" id="KW-0378">Hydrolase</keyword>
<dbReference type="InterPro" id="IPR054399">
    <property type="entry name" value="Fervidolysin-like_N_prodom"/>
</dbReference>
<evidence type="ECO:0000259" key="8">
    <source>
        <dbReference type="Pfam" id="PF22148"/>
    </source>
</evidence>
<evidence type="ECO:0000256" key="5">
    <source>
        <dbReference type="PROSITE-ProRule" id="PRU01240"/>
    </source>
</evidence>
<feature type="chain" id="PRO_5012815862" evidence="6">
    <location>
        <begin position="26"/>
        <end position="229"/>
    </location>
</feature>
<dbReference type="OrthoDB" id="9798386at2"/>
<evidence type="ECO:0000256" key="6">
    <source>
        <dbReference type="SAM" id="SignalP"/>
    </source>
</evidence>
<dbReference type="InterPro" id="IPR022398">
    <property type="entry name" value="Peptidase_S8_His-AS"/>
</dbReference>
<gene>
    <name evidence="9" type="ORF">SAMN02745218_02549</name>
</gene>
<organism evidence="9 10">
    <name type="scientific">Desulfofundulus australicus DSM 11792</name>
    <dbReference type="NCBI Taxonomy" id="1121425"/>
    <lineage>
        <taxon>Bacteria</taxon>
        <taxon>Bacillati</taxon>
        <taxon>Bacillota</taxon>
        <taxon>Clostridia</taxon>
        <taxon>Eubacteriales</taxon>
        <taxon>Peptococcaceae</taxon>
        <taxon>Desulfofundulus</taxon>
    </lineage>
</organism>
<evidence type="ECO:0000256" key="3">
    <source>
        <dbReference type="ARBA" id="ARBA00022801"/>
    </source>
</evidence>
<dbReference type="GO" id="GO:0016020">
    <property type="term" value="C:membrane"/>
    <property type="evidence" value="ECO:0007669"/>
    <property type="project" value="TreeGrafter"/>
</dbReference>
<keyword evidence="4" id="KW-0720">Serine protease</keyword>
<dbReference type="GO" id="GO:0004252">
    <property type="term" value="F:serine-type endopeptidase activity"/>
    <property type="evidence" value="ECO:0007669"/>
    <property type="project" value="InterPro"/>
</dbReference>
<accession>A0A1M5CIY9</accession>
<dbReference type="PROSITE" id="PS00136">
    <property type="entry name" value="SUBTILASE_ASP"/>
    <property type="match status" value="1"/>
</dbReference>
<dbReference type="InterPro" id="IPR000209">
    <property type="entry name" value="Peptidase_S8/S53_dom"/>
</dbReference>
<dbReference type="SUPFAM" id="SSF52743">
    <property type="entry name" value="Subtilisin-like"/>
    <property type="match status" value="1"/>
</dbReference>
<dbReference type="InterPro" id="IPR023827">
    <property type="entry name" value="Peptidase_S8_Asp-AS"/>
</dbReference>
<dbReference type="PRINTS" id="PR00723">
    <property type="entry name" value="SUBTILISIN"/>
</dbReference>
<keyword evidence="2" id="KW-0645">Protease</keyword>
<feature type="domain" description="Fervidolysin-like N-terminal prodomain" evidence="8">
    <location>
        <begin position="37"/>
        <end position="103"/>
    </location>
</feature>
<comment type="caution">
    <text evidence="5">Lacks conserved residue(s) required for the propagation of feature annotation.</text>
</comment>